<gene>
    <name evidence="2" type="ORF">RIdsm_01649</name>
</gene>
<dbReference type="InterPro" id="IPR021880">
    <property type="entry name" value="DUF3489"/>
</dbReference>
<dbReference type="SUPFAM" id="SSF46785">
    <property type="entry name" value="Winged helix' DNA-binding domain"/>
    <property type="match status" value="1"/>
</dbReference>
<dbReference type="Gene3D" id="1.10.10.10">
    <property type="entry name" value="Winged helix-like DNA-binding domain superfamily/Winged helix DNA-binding domain"/>
    <property type="match status" value="1"/>
</dbReference>
<evidence type="ECO:0000256" key="1">
    <source>
        <dbReference type="SAM" id="MobiDB-lite"/>
    </source>
</evidence>
<dbReference type="OrthoDB" id="7206991at2"/>
<dbReference type="EMBL" id="CP031598">
    <property type="protein sequence ID" value="QEW25860.1"/>
    <property type="molecule type" value="Genomic_DNA"/>
</dbReference>
<name>A0A5P3ABB7_9RHOB</name>
<dbReference type="InterPro" id="IPR036388">
    <property type="entry name" value="WH-like_DNA-bd_sf"/>
</dbReference>
<proteinExistence type="predicted"/>
<evidence type="ECO:0000313" key="2">
    <source>
        <dbReference type="EMBL" id="QEW25860.1"/>
    </source>
</evidence>
<dbReference type="KEGG" id="rid:RIdsm_01649"/>
<reference evidence="2 3" key="1">
    <citation type="submission" date="2018-08" db="EMBL/GenBank/DDBJ databases">
        <title>Genetic Globetrotter - A new plasmid hitch-hiking vast phylogenetic and geographic distances.</title>
        <authorList>
            <person name="Vollmers J."/>
            <person name="Petersen J."/>
        </authorList>
    </citation>
    <scope>NUCLEOTIDE SEQUENCE [LARGE SCALE GENOMIC DNA]</scope>
    <source>
        <strain evidence="2 3">DSM 26383</strain>
    </source>
</reference>
<evidence type="ECO:0000313" key="3">
    <source>
        <dbReference type="Proteomes" id="UP000325785"/>
    </source>
</evidence>
<feature type="compositionally biased region" description="Basic residues" evidence="1">
    <location>
        <begin position="1"/>
        <end position="14"/>
    </location>
</feature>
<dbReference type="AlphaFoldDB" id="A0A5P3ABB7"/>
<dbReference type="RefSeq" id="WP_057814155.1">
    <property type="nucleotide sequence ID" value="NZ_CP031598.1"/>
</dbReference>
<feature type="region of interest" description="Disordered" evidence="1">
    <location>
        <begin position="1"/>
        <end position="23"/>
    </location>
</feature>
<sequence length="89" mass="9775">MTNTAKTRKSRVSKPKTDTPRKSKTALVREMLQRADGAGLDELCKMTGWQSHTVRAALSGLRKAGDVIDRTKNEDGKSIYRITAAAEAQ</sequence>
<dbReference type="Pfam" id="PF11994">
    <property type="entry name" value="DUF3489"/>
    <property type="match status" value="1"/>
</dbReference>
<organism evidence="2 3">
    <name type="scientific">Roseovarius indicus</name>
    <dbReference type="NCBI Taxonomy" id="540747"/>
    <lineage>
        <taxon>Bacteria</taxon>
        <taxon>Pseudomonadati</taxon>
        <taxon>Pseudomonadota</taxon>
        <taxon>Alphaproteobacteria</taxon>
        <taxon>Rhodobacterales</taxon>
        <taxon>Roseobacteraceae</taxon>
        <taxon>Roseovarius</taxon>
    </lineage>
</organism>
<dbReference type="InterPro" id="IPR036390">
    <property type="entry name" value="WH_DNA-bd_sf"/>
</dbReference>
<protein>
    <submittedName>
        <fullName evidence="2">Uncharacterized protein</fullName>
    </submittedName>
</protein>
<accession>A0A5P3ABB7</accession>
<dbReference type="Proteomes" id="UP000325785">
    <property type="component" value="Chromosome"/>
</dbReference>